<sequence>MITSTDVIVSPTCGNFIPKFMRILRLHLIFAFPIKLRSTFRFPANLDQRNALAFKPLDFTFHDFHRFLNKFQCFINTNFVKRYVEVLIS</sequence>
<dbReference type="AlphaFoldDB" id="A0A251VFW2"/>
<dbReference type="Proteomes" id="UP000215914">
    <property type="component" value="Chromosome 2"/>
</dbReference>
<protein>
    <submittedName>
        <fullName evidence="1">Uncharacterized protein</fullName>
    </submittedName>
</protein>
<dbReference type="EMBL" id="CM007891">
    <property type="protein sequence ID" value="OTG33822.1"/>
    <property type="molecule type" value="Genomic_DNA"/>
</dbReference>
<keyword evidence="2" id="KW-1185">Reference proteome</keyword>
<evidence type="ECO:0000313" key="2">
    <source>
        <dbReference type="Proteomes" id="UP000215914"/>
    </source>
</evidence>
<reference evidence="2" key="1">
    <citation type="journal article" date="2017" name="Nature">
        <title>The sunflower genome provides insights into oil metabolism, flowering and Asterid evolution.</title>
        <authorList>
            <person name="Badouin H."/>
            <person name="Gouzy J."/>
            <person name="Grassa C.J."/>
            <person name="Murat F."/>
            <person name="Staton S.E."/>
            <person name="Cottret L."/>
            <person name="Lelandais-Briere C."/>
            <person name="Owens G.L."/>
            <person name="Carrere S."/>
            <person name="Mayjonade B."/>
            <person name="Legrand L."/>
            <person name="Gill N."/>
            <person name="Kane N.C."/>
            <person name="Bowers J.E."/>
            <person name="Hubner S."/>
            <person name="Bellec A."/>
            <person name="Berard A."/>
            <person name="Berges H."/>
            <person name="Blanchet N."/>
            <person name="Boniface M.C."/>
            <person name="Brunel D."/>
            <person name="Catrice O."/>
            <person name="Chaidir N."/>
            <person name="Claudel C."/>
            <person name="Donnadieu C."/>
            <person name="Faraut T."/>
            <person name="Fievet G."/>
            <person name="Helmstetter N."/>
            <person name="King M."/>
            <person name="Knapp S.J."/>
            <person name="Lai Z."/>
            <person name="Le Paslier M.C."/>
            <person name="Lippi Y."/>
            <person name="Lorenzon L."/>
            <person name="Mandel J.R."/>
            <person name="Marage G."/>
            <person name="Marchand G."/>
            <person name="Marquand E."/>
            <person name="Bret-Mestries E."/>
            <person name="Morien E."/>
            <person name="Nambeesan S."/>
            <person name="Nguyen T."/>
            <person name="Pegot-Espagnet P."/>
            <person name="Pouilly N."/>
            <person name="Raftis F."/>
            <person name="Sallet E."/>
            <person name="Schiex T."/>
            <person name="Thomas J."/>
            <person name="Vandecasteele C."/>
            <person name="Vares D."/>
            <person name="Vear F."/>
            <person name="Vautrin S."/>
            <person name="Crespi M."/>
            <person name="Mangin B."/>
            <person name="Burke J.M."/>
            <person name="Salse J."/>
            <person name="Munos S."/>
            <person name="Vincourt P."/>
            <person name="Rieseberg L.H."/>
            <person name="Langlade N.B."/>
        </authorList>
    </citation>
    <scope>NUCLEOTIDE SEQUENCE [LARGE SCALE GENOMIC DNA]</scope>
    <source>
        <strain evidence="2">cv. SF193</strain>
    </source>
</reference>
<gene>
    <name evidence="1" type="ORF">HannXRQ_Chr02g0038911</name>
</gene>
<dbReference type="InParanoid" id="A0A251VFW2"/>
<proteinExistence type="predicted"/>
<name>A0A251VFW2_HELAN</name>
<evidence type="ECO:0000313" key="1">
    <source>
        <dbReference type="EMBL" id="OTG33822.1"/>
    </source>
</evidence>
<organism evidence="1 2">
    <name type="scientific">Helianthus annuus</name>
    <name type="common">Common sunflower</name>
    <dbReference type="NCBI Taxonomy" id="4232"/>
    <lineage>
        <taxon>Eukaryota</taxon>
        <taxon>Viridiplantae</taxon>
        <taxon>Streptophyta</taxon>
        <taxon>Embryophyta</taxon>
        <taxon>Tracheophyta</taxon>
        <taxon>Spermatophyta</taxon>
        <taxon>Magnoliopsida</taxon>
        <taxon>eudicotyledons</taxon>
        <taxon>Gunneridae</taxon>
        <taxon>Pentapetalae</taxon>
        <taxon>asterids</taxon>
        <taxon>campanulids</taxon>
        <taxon>Asterales</taxon>
        <taxon>Asteraceae</taxon>
        <taxon>Asteroideae</taxon>
        <taxon>Heliantheae alliance</taxon>
        <taxon>Heliantheae</taxon>
        <taxon>Helianthus</taxon>
    </lineage>
</organism>
<accession>A0A251VFW2</accession>